<sequence length="172" mass="18418">MTVEPPLRDVVVWRAFRIAGLYALLNALIAILLHLLIGAAGFGATGKWQPGFGASVVLAVLLAPIIETALYFWLPIVLVRKVLGYRPLTPFVTWLACVGPFSFTHYGGSLGRSALTALCTGLVGGSCFYFCFLTAEKEAGLNPFWTTALCHAIFNGTVLTAFGVAYILGFVS</sequence>
<feature type="transmembrane region" description="Helical" evidence="1">
    <location>
        <begin position="114"/>
        <end position="132"/>
    </location>
</feature>
<keyword evidence="1" id="KW-1133">Transmembrane helix</keyword>
<dbReference type="EMBL" id="BSNV01000006">
    <property type="protein sequence ID" value="GLQ66002.1"/>
    <property type="molecule type" value="Genomic_DNA"/>
</dbReference>
<name>A0ABQ5WSH9_9PROT</name>
<protein>
    <recommendedName>
        <fullName evidence="4">CAAX protease</fullName>
    </recommendedName>
</protein>
<reference evidence="3" key="1">
    <citation type="journal article" date="2019" name="Int. J. Syst. Evol. Microbiol.">
        <title>The Global Catalogue of Microorganisms (GCM) 10K type strain sequencing project: providing services to taxonomists for standard genome sequencing and annotation.</title>
        <authorList>
            <consortium name="The Broad Institute Genomics Platform"/>
            <consortium name="The Broad Institute Genome Sequencing Center for Infectious Disease"/>
            <person name="Wu L."/>
            <person name="Ma J."/>
        </authorList>
    </citation>
    <scope>NUCLEOTIDE SEQUENCE [LARGE SCALE GENOMIC DNA]</scope>
    <source>
        <strain evidence="3">NBRC 3266</strain>
    </source>
</reference>
<proteinExistence type="predicted"/>
<keyword evidence="1" id="KW-0812">Transmembrane</keyword>
<evidence type="ECO:0000313" key="3">
    <source>
        <dbReference type="Proteomes" id="UP001156629"/>
    </source>
</evidence>
<feature type="transmembrane region" description="Helical" evidence="1">
    <location>
        <begin position="21"/>
        <end position="44"/>
    </location>
</feature>
<dbReference type="RefSeq" id="WP_099285806.1">
    <property type="nucleotide sequence ID" value="NZ_BEWP01000002.1"/>
</dbReference>
<feature type="transmembrane region" description="Helical" evidence="1">
    <location>
        <begin position="144"/>
        <end position="168"/>
    </location>
</feature>
<feature type="transmembrane region" description="Helical" evidence="1">
    <location>
        <begin position="56"/>
        <end position="79"/>
    </location>
</feature>
<gene>
    <name evidence="2" type="ORF">GCM10007870_15860</name>
</gene>
<organism evidence="2 3">
    <name type="scientific">Gluconobacter kondonii</name>
    <dbReference type="NCBI Taxonomy" id="941463"/>
    <lineage>
        <taxon>Bacteria</taxon>
        <taxon>Pseudomonadati</taxon>
        <taxon>Pseudomonadota</taxon>
        <taxon>Alphaproteobacteria</taxon>
        <taxon>Acetobacterales</taxon>
        <taxon>Acetobacteraceae</taxon>
        <taxon>Gluconobacter</taxon>
    </lineage>
</organism>
<accession>A0ABQ5WSH9</accession>
<dbReference type="Proteomes" id="UP001156629">
    <property type="component" value="Unassembled WGS sequence"/>
</dbReference>
<feature type="transmembrane region" description="Helical" evidence="1">
    <location>
        <begin position="91"/>
        <end position="108"/>
    </location>
</feature>
<dbReference type="GeneID" id="76193901"/>
<evidence type="ECO:0008006" key="4">
    <source>
        <dbReference type="Google" id="ProtNLM"/>
    </source>
</evidence>
<comment type="caution">
    <text evidence="2">The sequence shown here is derived from an EMBL/GenBank/DDBJ whole genome shotgun (WGS) entry which is preliminary data.</text>
</comment>
<evidence type="ECO:0000256" key="1">
    <source>
        <dbReference type="SAM" id="Phobius"/>
    </source>
</evidence>
<keyword evidence="3" id="KW-1185">Reference proteome</keyword>
<evidence type="ECO:0000313" key="2">
    <source>
        <dbReference type="EMBL" id="GLQ66002.1"/>
    </source>
</evidence>
<keyword evidence="1" id="KW-0472">Membrane</keyword>